<evidence type="ECO:0000313" key="8">
    <source>
        <dbReference type="EMBL" id="KIJ31916.1"/>
    </source>
</evidence>
<gene>
    <name evidence="8" type="ORF">M422DRAFT_266280</name>
</gene>
<dbReference type="EC" id="5.6.2.4" evidence="5"/>
<reference evidence="8 9" key="1">
    <citation type="submission" date="2014-06" db="EMBL/GenBank/DDBJ databases">
        <title>Evolutionary Origins and Diversification of the Mycorrhizal Mutualists.</title>
        <authorList>
            <consortium name="DOE Joint Genome Institute"/>
            <consortium name="Mycorrhizal Genomics Consortium"/>
            <person name="Kohler A."/>
            <person name="Kuo A."/>
            <person name="Nagy L.G."/>
            <person name="Floudas D."/>
            <person name="Copeland A."/>
            <person name="Barry K.W."/>
            <person name="Cichocki N."/>
            <person name="Veneault-Fourrey C."/>
            <person name="LaButti K."/>
            <person name="Lindquist E.A."/>
            <person name="Lipzen A."/>
            <person name="Lundell T."/>
            <person name="Morin E."/>
            <person name="Murat C."/>
            <person name="Riley R."/>
            <person name="Ohm R."/>
            <person name="Sun H."/>
            <person name="Tunlid A."/>
            <person name="Henrissat B."/>
            <person name="Grigoriev I.V."/>
            <person name="Hibbett D.S."/>
            <person name="Martin F."/>
        </authorList>
    </citation>
    <scope>NUCLEOTIDE SEQUENCE [LARGE SCALE GENOMIC DNA]</scope>
    <source>
        <strain evidence="8 9">SS14</strain>
    </source>
</reference>
<dbReference type="Proteomes" id="UP000054279">
    <property type="component" value="Unassembled WGS sequence"/>
</dbReference>
<feature type="domain" description="Helicase ATP-binding" evidence="6">
    <location>
        <begin position="629"/>
        <end position="788"/>
    </location>
</feature>
<protein>
    <recommendedName>
        <fullName evidence="5">DNA 3'-5' helicase</fullName>
        <ecNumber evidence="5">5.6.2.4</ecNumber>
    </recommendedName>
</protein>
<dbReference type="GO" id="GO:0009378">
    <property type="term" value="F:four-way junction helicase activity"/>
    <property type="evidence" value="ECO:0007669"/>
    <property type="project" value="TreeGrafter"/>
</dbReference>
<evidence type="ECO:0000256" key="1">
    <source>
        <dbReference type="ARBA" id="ARBA00005446"/>
    </source>
</evidence>
<name>A0A0C9V395_SPHS4</name>
<dbReference type="InterPro" id="IPR001650">
    <property type="entry name" value="Helicase_C-like"/>
</dbReference>
<dbReference type="GO" id="GO:0000724">
    <property type="term" value="P:double-strand break repair via homologous recombination"/>
    <property type="evidence" value="ECO:0007669"/>
    <property type="project" value="TreeGrafter"/>
</dbReference>
<accession>A0A0C9V395</accession>
<feature type="domain" description="Helicase C-terminal" evidence="7">
    <location>
        <begin position="820"/>
        <end position="961"/>
    </location>
</feature>
<organism evidence="8 9">
    <name type="scientific">Sphaerobolus stellatus (strain SS14)</name>
    <dbReference type="NCBI Taxonomy" id="990650"/>
    <lineage>
        <taxon>Eukaryota</taxon>
        <taxon>Fungi</taxon>
        <taxon>Dikarya</taxon>
        <taxon>Basidiomycota</taxon>
        <taxon>Agaricomycotina</taxon>
        <taxon>Agaricomycetes</taxon>
        <taxon>Phallomycetidae</taxon>
        <taxon>Geastrales</taxon>
        <taxon>Sphaerobolaceae</taxon>
        <taxon>Sphaerobolus</taxon>
    </lineage>
</organism>
<dbReference type="PANTHER" id="PTHR13710:SF154">
    <property type="entry name" value="RECQ HELICASE, PUTATIVE (AFU_ORTHOLOGUE AFUA_6G14720)-RELATED"/>
    <property type="match status" value="1"/>
</dbReference>
<keyword evidence="9" id="KW-1185">Reference proteome</keyword>
<dbReference type="OrthoDB" id="2799352at2759"/>
<dbReference type="PROSITE" id="PS51194">
    <property type="entry name" value="HELICASE_CTER"/>
    <property type="match status" value="1"/>
</dbReference>
<comment type="catalytic activity">
    <reaction evidence="4">
        <text>Couples ATP hydrolysis with the unwinding of duplex DNA by translocating in the 3'-5' direction.</text>
        <dbReference type="EC" id="5.6.2.4"/>
    </reaction>
</comment>
<dbReference type="SMART" id="SM00487">
    <property type="entry name" value="DEXDc"/>
    <property type="match status" value="1"/>
</dbReference>
<sequence length="963" mass="108342">MQWPDPPIDGKAWHVLDNKETRHDYGRVVQSICLGVLRSLELPQRLKWFGVDAGDIARARRLLACLKDGSCSPDVLVLRQFIKPFFYPRTIDDPAKRVSKWSQPIECLCAILCLREGGIFPPAKDVTGLFARLAYLIRGTVLFESSHHVKINGKEPTLLASYLAYASPRPSTTLVSDDHMHITFEGKTLSIFKWRAALQQLPDDTDTLLKKILLDYDFNLVIPPHTPDIWSSTTPRYSYAMAAAFLPGEHHFLQHYLSQGLLGTVIEGNIIYDHAQIWAIMKTHDQLLEHMFMEGYLLDGGNKRVREYMDYQFCNGNTPRNVFHHDGHVHLATRQLKTDNILGQESFVLTMLPSRVSHHFDLCLVLIQPFIITLCHVLSPVLTPHDTAEVSTFLWIRNGCRATYQMLLSYVTQFFKQTCGIENLGCHGYRHMVVEIVHLFLGSEYEVDLENEEDMLADQRGHKKSTSIRHYANELDHINKVTSENVGRARMMSKAWFHVWGEDPNLPPLLPLKQRRHLHSQSGAMHPGVSDHQTPGITTQQVTELVTSAVSHATQQMQLQISNDIRKVKINTLNDMHQSSMLLTPQTSLGQLSSSPISHHEDPMICHLQKAIPGAGVNYKSPEQKQITRLSLERSACVLGILPTGGGKSMSYIIPALVANGMTLVIIPNKSLLHDQLRQAHELNIATHHLTSQNNDVPNSTKLVFMAIETIDSPGFKSWFTPAVNSHSLVRIVIDEAHLYLTMNTFHTHMKKIDPLIGTAVQILLLSATIPPKHQHHLLNMIQLPHNTLVVRAPTSQINISYNTVRFDSTHTDLSKLIVKLIQYLRQTVLDNDHLIIIFVPTIEQANSLAATIPNAIVSHSCIPGGKTNNEQAWFEGQYKIIVTTSGLAHGIDRPNIGACLLIKPGAGLSCAIQMIGRLSRDGQPGYAIYLDDTSLQFRNPKDENDWECIHEEQQWATTTACC</sequence>
<dbReference type="InterPro" id="IPR027417">
    <property type="entry name" value="P-loop_NTPase"/>
</dbReference>
<evidence type="ECO:0000256" key="5">
    <source>
        <dbReference type="ARBA" id="ARBA00034808"/>
    </source>
</evidence>
<evidence type="ECO:0000256" key="2">
    <source>
        <dbReference type="ARBA" id="ARBA00022741"/>
    </source>
</evidence>
<dbReference type="Pfam" id="PF00271">
    <property type="entry name" value="Helicase_C"/>
    <property type="match status" value="1"/>
</dbReference>
<dbReference type="GO" id="GO:0005524">
    <property type="term" value="F:ATP binding"/>
    <property type="evidence" value="ECO:0007669"/>
    <property type="project" value="UniProtKB-KW"/>
</dbReference>
<dbReference type="GO" id="GO:0043138">
    <property type="term" value="F:3'-5' DNA helicase activity"/>
    <property type="evidence" value="ECO:0007669"/>
    <property type="project" value="UniProtKB-EC"/>
</dbReference>
<proteinExistence type="inferred from homology"/>
<keyword evidence="2" id="KW-0547">Nucleotide-binding</keyword>
<evidence type="ECO:0000259" key="7">
    <source>
        <dbReference type="PROSITE" id="PS51194"/>
    </source>
</evidence>
<dbReference type="PROSITE" id="PS51192">
    <property type="entry name" value="HELICASE_ATP_BIND_1"/>
    <property type="match status" value="1"/>
</dbReference>
<dbReference type="GO" id="GO:0003676">
    <property type="term" value="F:nucleic acid binding"/>
    <property type="evidence" value="ECO:0007669"/>
    <property type="project" value="InterPro"/>
</dbReference>
<dbReference type="GO" id="GO:0005694">
    <property type="term" value="C:chromosome"/>
    <property type="evidence" value="ECO:0007669"/>
    <property type="project" value="TreeGrafter"/>
</dbReference>
<comment type="similarity">
    <text evidence="1">Belongs to the helicase family. RecQ subfamily.</text>
</comment>
<dbReference type="InterPro" id="IPR014001">
    <property type="entry name" value="Helicase_ATP-bd"/>
</dbReference>
<dbReference type="SUPFAM" id="SSF52540">
    <property type="entry name" value="P-loop containing nucleoside triphosphate hydrolases"/>
    <property type="match status" value="1"/>
</dbReference>
<dbReference type="Pfam" id="PF00270">
    <property type="entry name" value="DEAD"/>
    <property type="match status" value="1"/>
</dbReference>
<dbReference type="PANTHER" id="PTHR13710">
    <property type="entry name" value="DNA HELICASE RECQ FAMILY MEMBER"/>
    <property type="match status" value="1"/>
</dbReference>
<evidence type="ECO:0000256" key="4">
    <source>
        <dbReference type="ARBA" id="ARBA00034617"/>
    </source>
</evidence>
<evidence type="ECO:0000313" key="9">
    <source>
        <dbReference type="Proteomes" id="UP000054279"/>
    </source>
</evidence>
<dbReference type="AlphaFoldDB" id="A0A0C9V395"/>
<dbReference type="EMBL" id="KN837234">
    <property type="protein sequence ID" value="KIJ31916.1"/>
    <property type="molecule type" value="Genomic_DNA"/>
</dbReference>
<dbReference type="Gene3D" id="3.40.50.300">
    <property type="entry name" value="P-loop containing nucleotide triphosphate hydrolases"/>
    <property type="match status" value="2"/>
</dbReference>
<keyword evidence="3" id="KW-0067">ATP-binding</keyword>
<dbReference type="InterPro" id="IPR011545">
    <property type="entry name" value="DEAD/DEAH_box_helicase_dom"/>
</dbReference>
<dbReference type="GO" id="GO:0005737">
    <property type="term" value="C:cytoplasm"/>
    <property type="evidence" value="ECO:0007669"/>
    <property type="project" value="TreeGrafter"/>
</dbReference>
<evidence type="ECO:0000256" key="3">
    <source>
        <dbReference type="ARBA" id="ARBA00022840"/>
    </source>
</evidence>
<dbReference type="HOGENOM" id="CLU_307208_0_0_1"/>
<evidence type="ECO:0000259" key="6">
    <source>
        <dbReference type="PROSITE" id="PS51192"/>
    </source>
</evidence>